<dbReference type="PIRSF" id="PIRSF036996">
    <property type="entry name" value="RSM23"/>
    <property type="match status" value="1"/>
</dbReference>
<evidence type="ECO:0000256" key="8">
    <source>
        <dbReference type="SAM" id="MobiDB-lite"/>
    </source>
</evidence>
<comment type="caution">
    <text evidence="9">The sequence shown here is derived from an EMBL/GenBank/DDBJ whole genome shotgun (WGS) entry which is preliminary data.</text>
</comment>
<sequence length="488" mass="53939">MLRLALRQPLVRAPVRASQFSTFSGLYAKAAPPGGKNKAKQGFGNKKKGDPTKTKTRKAGMTHLKFRDAVRQLGYEKNAPALNEANFALGTLNAKALVDEEQQQSVVKYDAPTMEKLVALKSFKKFQYHEMFSQPTSMITDNTRALYEEFVQRAVGNGEEAESAVPSSANRVCLIGEKGVGKSTLMTQVQALALSQAQNNVILLHFDHPDAVTNGTSDYIFNPKLNKYQQPMFTKRWIIAFRKANEKVLKQLALSQDVTFINKKKEKTTLKSGENTVWDFVEQNHDFGKVGPTSAFQTFVKELQHHSANVPVVVTVDNVNAVVNETVSKYFHPDYTPIHLTEFEMGSFLVQVLSGEVSFARGGVLMAESSDNSSAHTLNVGLGLEEYDPYYTTAECDYDVASGLLSNGGLRTYQLANLTKDETRDLIEFWESAGVLQLRDYPRKPKAGEATAEAELSGDDVFEKAVHNSYTLTSGNVGGLVNVTNFSF</sequence>
<dbReference type="InterPro" id="IPR019368">
    <property type="entry name" value="Ribosomal_mS29"/>
</dbReference>
<keyword evidence="10" id="KW-1185">Reference proteome</keyword>
<accession>A0A9P0QVW4</accession>
<comment type="similarity">
    <text evidence="2">Belongs to the mitochondrion-specific ribosomal protein mS29 family.</text>
</comment>
<gene>
    <name evidence="9" type="ORF">CLIB1423_41S00606</name>
</gene>
<dbReference type="InterPro" id="IPR017082">
    <property type="entry name" value="Ribosomal_mS29_fun"/>
</dbReference>
<dbReference type="GO" id="GO:0032543">
    <property type="term" value="P:mitochondrial translation"/>
    <property type="evidence" value="ECO:0007669"/>
    <property type="project" value="InterPro"/>
</dbReference>
<evidence type="ECO:0000256" key="7">
    <source>
        <dbReference type="ARBA" id="ARBA00035140"/>
    </source>
</evidence>
<comment type="subcellular location">
    <subcellularLocation>
        <location evidence="1">Mitochondrion</location>
    </subcellularLocation>
</comment>
<dbReference type="PANTHER" id="PTHR12810:SF0">
    <property type="entry name" value="SMALL RIBOSOMAL SUBUNIT PROTEIN MS29"/>
    <property type="match status" value="1"/>
</dbReference>
<reference evidence="9" key="1">
    <citation type="submission" date="2022-03" db="EMBL/GenBank/DDBJ databases">
        <authorList>
            <person name="Legras J.-L."/>
            <person name="Devillers H."/>
            <person name="Grondin C."/>
        </authorList>
    </citation>
    <scope>NUCLEOTIDE SEQUENCE</scope>
    <source>
        <strain evidence="9">CLIB 1423</strain>
    </source>
</reference>
<keyword evidence="3" id="KW-0809">Transit peptide</keyword>
<evidence type="ECO:0000256" key="1">
    <source>
        <dbReference type="ARBA" id="ARBA00004173"/>
    </source>
</evidence>
<dbReference type="Proteomes" id="UP000837801">
    <property type="component" value="Unassembled WGS sequence"/>
</dbReference>
<dbReference type="GO" id="GO:0005763">
    <property type="term" value="C:mitochondrial small ribosomal subunit"/>
    <property type="evidence" value="ECO:0007669"/>
    <property type="project" value="InterPro"/>
</dbReference>
<dbReference type="EMBL" id="CAKXYY010000041">
    <property type="protein sequence ID" value="CAH2355992.1"/>
    <property type="molecule type" value="Genomic_DNA"/>
</dbReference>
<dbReference type="GO" id="GO:0003735">
    <property type="term" value="F:structural constituent of ribosome"/>
    <property type="evidence" value="ECO:0007669"/>
    <property type="project" value="TreeGrafter"/>
</dbReference>
<keyword evidence="6" id="KW-0687">Ribonucleoprotein</keyword>
<evidence type="ECO:0000256" key="3">
    <source>
        <dbReference type="ARBA" id="ARBA00022946"/>
    </source>
</evidence>
<dbReference type="AlphaFoldDB" id="A0A9P0QVW4"/>
<name>A0A9P0QVW4_9ASCO</name>
<keyword evidence="5" id="KW-0496">Mitochondrion</keyword>
<organism evidence="9 10">
    <name type="scientific">[Candida] railenensis</name>
    <dbReference type="NCBI Taxonomy" id="45579"/>
    <lineage>
        <taxon>Eukaryota</taxon>
        <taxon>Fungi</taxon>
        <taxon>Dikarya</taxon>
        <taxon>Ascomycota</taxon>
        <taxon>Saccharomycotina</taxon>
        <taxon>Pichiomycetes</taxon>
        <taxon>Debaryomycetaceae</taxon>
        <taxon>Kurtzmaniella</taxon>
    </lineage>
</organism>
<evidence type="ECO:0000256" key="5">
    <source>
        <dbReference type="ARBA" id="ARBA00023128"/>
    </source>
</evidence>
<evidence type="ECO:0000313" key="9">
    <source>
        <dbReference type="EMBL" id="CAH2355992.1"/>
    </source>
</evidence>
<feature type="region of interest" description="Disordered" evidence="8">
    <location>
        <begin position="31"/>
        <end position="58"/>
    </location>
</feature>
<evidence type="ECO:0000313" key="10">
    <source>
        <dbReference type="Proteomes" id="UP000837801"/>
    </source>
</evidence>
<dbReference type="OrthoDB" id="274828at2759"/>
<dbReference type="Pfam" id="PF10236">
    <property type="entry name" value="DAP3"/>
    <property type="match status" value="1"/>
</dbReference>
<evidence type="ECO:0000256" key="2">
    <source>
        <dbReference type="ARBA" id="ARBA00009863"/>
    </source>
</evidence>
<protein>
    <recommendedName>
        <fullName evidence="7">Small ribosomal subunit protein mS29</fullName>
    </recommendedName>
</protein>
<evidence type="ECO:0000256" key="4">
    <source>
        <dbReference type="ARBA" id="ARBA00022980"/>
    </source>
</evidence>
<proteinExistence type="inferred from homology"/>
<dbReference type="PANTHER" id="PTHR12810">
    <property type="entry name" value="MITOCHONDRIAL 28S RIBOSOMAL PROTEIN S29"/>
    <property type="match status" value="1"/>
</dbReference>
<evidence type="ECO:0000256" key="6">
    <source>
        <dbReference type="ARBA" id="ARBA00023274"/>
    </source>
</evidence>
<keyword evidence="4 9" id="KW-0689">Ribosomal protein</keyword>